<dbReference type="HOGENOM" id="CLU_028123_1_0_6"/>
<name>A0A060A1V2_ACICK</name>
<dbReference type="GO" id="GO:0016491">
    <property type="term" value="F:oxidoreductase activity"/>
    <property type="evidence" value="ECO:0007669"/>
    <property type="project" value="InterPro"/>
</dbReference>
<dbReference type="PANTHER" id="PTHR42923">
    <property type="entry name" value="PROTOPORPHYRINOGEN OXIDASE"/>
    <property type="match status" value="1"/>
</dbReference>
<proteinExistence type="predicted"/>
<dbReference type="Pfam" id="PF01593">
    <property type="entry name" value="Amino_oxidase"/>
    <property type="match status" value="1"/>
</dbReference>
<dbReference type="Gene3D" id="3.50.50.60">
    <property type="entry name" value="FAD/NAD(P)-binding domain"/>
    <property type="match status" value="1"/>
</dbReference>
<dbReference type="Proteomes" id="UP000005522">
    <property type="component" value="Chromosome"/>
</dbReference>
<dbReference type="Gene3D" id="1.10.405.20">
    <property type="match status" value="1"/>
</dbReference>
<dbReference type="InterPro" id="IPR050464">
    <property type="entry name" value="Zeta_carotene_desat/Oxidored"/>
</dbReference>
<sequence length="437" mass="48866">MRVAVIGSGIAGLGSAWLLRQQHHVTLFEADSRPGGHTHTVDIPWNGRNIAVDTGFLVCNDWTYPHLLGLFAEIGIETAPSNMSFSVRIREWDLEWSGTDLAALFAQRRNLARPKFWNLLRDILRFNRDAKAWLRSAADDCTLGEFLQRGGYGLWFREGYLLPMAAAIWSCPVARMADYPARSLLHFYENHGLLNVFRRPQWRTVQGGGREYVQRILAQLPDVRLGQAVSALRPAHGGGILVHTAAGAEHFDLVVSAVHSDQAETLVRDSWPATADALSAIPYQENQAWLHHDRSFLPKREAAWSAWNFHQEQQRDGQRVVAVSYLINRLQPLDVDEPIIVTLNPEREPDPTLVWRRIQYAHPVFDHAALSAQEALRARQGMDGLYFAGAWLGHGFHEDGLRSAVAVANALGILAPWQDAAETCAAPEEVLCPQPAL</sequence>
<reference evidence="2 3" key="1">
    <citation type="journal article" date="2009" name="J. Bacteriol.">
        <title>Draft genome sequence of the extremely acidophilic bacterium Acidithiobacillus caldus ATCC 51756 reveals metabolic versatility in the genus Acidithiobacillus.</title>
        <authorList>
            <person name="Valdes J."/>
            <person name="Quatrini R."/>
            <person name="Hallberg K."/>
            <person name="Dopson M."/>
            <person name="Valenzuela P.D."/>
            <person name="Holmes D.S."/>
        </authorList>
    </citation>
    <scope>NUCLEOTIDE SEQUENCE [LARGE SCALE GENOMIC DNA]</scope>
    <source>
        <strain evidence="3">ATCC 51756 / DSM 8584 / KU</strain>
    </source>
</reference>
<gene>
    <name evidence="2" type="ORF">Acaty_c2354</name>
</gene>
<dbReference type="Gene3D" id="3.30.70.1990">
    <property type="match status" value="1"/>
</dbReference>
<dbReference type="InterPro" id="IPR002937">
    <property type="entry name" value="Amino_oxidase"/>
</dbReference>
<evidence type="ECO:0000313" key="2">
    <source>
        <dbReference type="EMBL" id="AIA56201.1"/>
    </source>
</evidence>
<evidence type="ECO:0000313" key="3">
    <source>
        <dbReference type="Proteomes" id="UP000005522"/>
    </source>
</evidence>
<evidence type="ECO:0000259" key="1">
    <source>
        <dbReference type="Pfam" id="PF01593"/>
    </source>
</evidence>
<accession>A0A060A1V2</accession>
<dbReference type="KEGG" id="acz:Acaty_c2354"/>
<dbReference type="SUPFAM" id="SSF51905">
    <property type="entry name" value="FAD/NAD(P)-binding domain"/>
    <property type="match status" value="1"/>
</dbReference>
<dbReference type="RefSeq" id="WP_004868867.1">
    <property type="nucleotide sequence ID" value="NZ_CP005986.1"/>
</dbReference>
<dbReference type="EMBL" id="CP005986">
    <property type="protein sequence ID" value="AIA56201.1"/>
    <property type="molecule type" value="Genomic_DNA"/>
</dbReference>
<dbReference type="FunFam" id="1.10.405.20:FF:000001">
    <property type="entry name" value="Amine oxidase"/>
    <property type="match status" value="1"/>
</dbReference>
<dbReference type="PANTHER" id="PTHR42923:SF17">
    <property type="entry name" value="AMINE OXIDASE DOMAIN-CONTAINING PROTEIN"/>
    <property type="match status" value="1"/>
</dbReference>
<dbReference type="eggNOG" id="COG2907">
    <property type="taxonomic scope" value="Bacteria"/>
</dbReference>
<dbReference type="InterPro" id="IPR036188">
    <property type="entry name" value="FAD/NAD-bd_sf"/>
</dbReference>
<dbReference type="AlphaFoldDB" id="A0A060A1V2"/>
<protein>
    <submittedName>
        <fullName evidence="2">Amine oxidase, flavin-containing</fullName>
    </submittedName>
</protein>
<organism evidence="2 3">
    <name type="scientific">Acidithiobacillus caldus (strain ATCC 51756 / DSM 8584 / KU)</name>
    <dbReference type="NCBI Taxonomy" id="637389"/>
    <lineage>
        <taxon>Bacteria</taxon>
        <taxon>Pseudomonadati</taxon>
        <taxon>Pseudomonadota</taxon>
        <taxon>Acidithiobacillia</taxon>
        <taxon>Acidithiobacillales</taxon>
        <taxon>Acidithiobacillaceae</taxon>
        <taxon>Acidithiobacillus</taxon>
    </lineage>
</organism>
<feature type="domain" description="Amine oxidase" evidence="1">
    <location>
        <begin position="10"/>
        <end position="410"/>
    </location>
</feature>